<reference evidence="2" key="2">
    <citation type="submission" date="2013-04" db="EMBL/GenBank/DDBJ databases">
        <title>Bisphenol A degrading Sphingobium sp. strain BiD32.</title>
        <authorList>
            <person name="Nielsen J.L."/>
            <person name="Zhou N.A."/>
            <person name="Kjeldal H."/>
        </authorList>
    </citation>
    <scope>NUCLEOTIDE SEQUENCE [LARGE SCALE GENOMIC DNA]</scope>
    <source>
        <strain evidence="2">BiD32</strain>
    </source>
</reference>
<reference evidence="1 2" key="1">
    <citation type="submission" date="2013-03" db="EMBL/GenBank/DDBJ databases">
        <authorList>
            <person name="Le V."/>
        </authorList>
    </citation>
    <scope>NUCLEOTIDE SEQUENCE [LARGE SCALE GENOMIC DNA]</scope>
    <source>
        <strain evidence="1 2">BiD32</strain>
    </source>
</reference>
<keyword evidence="2" id="KW-1185">Reference proteome</keyword>
<organism evidence="1 2">
    <name type="scientific">Sphingobium indicum BiD32</name>
    <dbReference type="NCBI Taxonomy" id="1301087"/>
    <lineage>
        <taxon>Bacteria</taxon>
        <taxon>Pseudomonadati</taxon>
        <taxon>Pseudomonadota</taxon>
        <taxon>Alphaproteobacteria</taxon>
        <taxon>Sphingomonadales</taxon>
        <taxon>Sphingomonadaceae</taxon>
        <taxon>Sphingobium</taxon>
    </lineage>
</organism>
<evidence type="ECO:0000313" key="2">
    <source>
        <dbReference type="Proteomes" id="UP000013201"/>
    </source>
</evidence>
<dbReference type="Proteomes" id="UP000013201">
    <property type="component" value="Unassembled WGS sequence"/>
</dbReference>
<gene>
    <name evidence="1" type="ORF">EBBID32_7640</name>
</gene>
<name>N1MLS4_9SPHN</name>
<protein>
    <submittedName>
        <fullName evidence="1">Uncharacterized protein</fullName>
    </submittedName>
</protein>
<accession>N1MLS4</accession>
<dbReference type="EMBL" id="CAVK010000039">
    <property type="protein sequence ID" value="CCW16428.1"/>
    <property type="molecule type" value="Genomic_DNA"/>
</dbReference>
<dbReference type="AlphaFoldDB" id="N1MLS4"/>
<comment type="caution">
    <text evidence="1">The sequence shown here is derived from an EMBL/GenBank/DDBJ whole genome shotgun (WGS) entry which is preliminary data.</text>
</comment>
<proteinExistence type="predicted"/>
<evidence type="ECO:0000313" key="1">
    <source>
        <dbReference type="EMBL" id="CCW16428.1"/>
    </source>
</evidence>
<sequence length="55" mass="6082">MPVQAHSLRSYIPRAVVRRPLHPAMTFGGSSSAVRPCKSGMILGLWRIPPCVHCR</sequence>